<comment type="caution">
    <text evidence="1">The sequence shown here is derived from an EMBL/GenBank/DDBJ whole genome shotgun (WGS) entry which is preliminary data.</text>
</comment>
<proteinExistence type="predicted"/>
<dbReference type="EMBL" id="JAULSN010000009">
    <property type="protein sequence ID" value="KAK3364931.1"/>
    <property type="molecule type" value="Genomic_DNA"/>
</dbReference>
<sequence length="163" mass="17841">MSAENDYTTGLEQVAEAAIDLAAVAAIAPAPRPLFVDRHGQGYCVENYLPPGWPSLGASRWARPGDLYYTPRTPGPVDVDVDVVHLVEPEQVEDDPEAHEIFIDTPEDITNIVTDIVEDVADIIEEEVFNANGSIDEEEIANIMDEVIDGIAEIARLLRETSL</sequence>
<accession>A0AAE0MZ52</accession>
<evidence type="ECO:0000313" key="2">
    <source>
        <dbReference type="Proteomes" id="UP001287356"/>
    </source>
</evidence>
<keyword evidence="2" id="KW-1185">Reference proteome</keyword>
<name>A0AAE0MZ52_9PEZI</name>
<gene>
    <name evidence="1" type="ORF">B0T24DRAFT_683583</name>
</gene>
<reference evidence="1" key="2">
    <citation type="submission" date="2023-06" db="EMBL/GenBank/DDBJ databases">
        <authorList>
            <consortium name="Lawrence Berkeley National Laboratory"/>
            <person name="Haridas S."/>
            <person name="Hensen N."/>
            <person name="Bonometti L."/>
            <person name="Westerberg I."/>
            <person name="Brannstrom I.O."/>
            <person name="Guillou S."/>
            <person name="Cros-Aarteil S."/>
            <person name="Calhoun S."/>
            <person name="Kuo A."/>
            <person name="Mondo S."/>
            <person name="Pangilinan J."/>
            <person name="Riley R."/>
            <person name="Labutti K."/>
            <person name="Andreopoulos B."/>
            <person name="Lipzen A."/>
            <person name="Chen C."/>
            <person name="Yanf M."/>
            <person name="Daum C."/>
            <person name="Ng V."/>
            <person name="Clum A."/>
            <person name="Steindorff A."/>
            <person name="Ohm R."/>
            <person name="Martin F."/>
            <person name="Silar P."/>
            <person name="Natvig D."/>
            <person name="Lalanne C."/>
            <person name="Gautier V."/>
            <person name="Ament-Velasquez S.L."/>
            <person name="Kruys A."/>
            <person name="Hutchinson M.I."/>
            <person name="Powell A.J."/>
            <person name="Barry K."/>
            <person name="Miller A.N."/>
            <person name="Grigoriev I.V."/>
            <person name="Debuchy R."/>
            <person name="Gladieux P."/>
            <person name="Thoren M.H."/>
            <person name="Johannesson H."/>
        </authorList>
    </citation>
    <scope>NUCLEOTIDE SEQUENCE</scope>
    <source>
        <strain evidence="1">CBS 958.72</strain>
    </source>
</reference>
<protein>
    <submittedName>
        <fullName evidence="1">Uncharacterized protein</fullName>
    </submittedName>
</protein>
<reference evidence="1" key="1">
    <citation type="journal article" date="2023" name="Mol. Phylogenet. Evol.">
        <title>Genome-scale phylogeny and comparative genomics of the fungal order Sordariales.</title>
        <authorList>
            <person name="Hensen N."/>
            <person name="Bonometti L."/>
            <person name="Westerberg I."/>
            <person name="Brannstrom I.O."/>
            <person name="Guillou S."/>
            <person name="Cros-Aarteil S."/>
            <person name="Calhoun S."/>
            <person name="Haridas S."/>
            <person name="Kuo A."/>
            <person name="Mondo S."/>
            <person name="Pangilinan J."/>
            <person name="Riley R."/>
            <person name="LaButti K."/>
            <person name="Andreopoulos B."/>
            <person name="Lipzen A."/>
            <person name="Chen C."/>
            <person name="Yan M."/>
            <person name="Daum C."/>
            <person name="Ng V."/>
            <person name="Clum A."/>
            <person name="Steindorff A."/>
            <person name="Ohm R.A."/>
            <person name="Martin F."/>
            <person name="Silar P."/>
            <person name="Natvig D.O."/>
            <person name="Lalanne C."/>
            <person name="Gautier V."/>
            <person name="Ament-Velasquez S.L."/>
            <person name="Kruys A."/>
            <person name="Hutchinson M.I."/>
            <person name="Powell A.J."/>
            <person name="Barry K."/>
            <person name="Miller A.N."/>
            <person name="Grigoriev I.V."/>
            <person name="Debuchy R."/>
            <person name="Gladieux P."/>
            <person name="Hiltunen Thoren M."/>
            <person name="Johannesson H."/>
        </authorList>
    </citation>
    <scope>NUCLEOTIDE SEQUENCE</scope>
    <source>
        <strain evidence="1">CBS 958.72</strain>
    </source>
</reference>
<organism evidence="1 2">
    <name type="scientific">Lasiosphaeria ovina</name>
    <dbReference type="NCBI Taxonomy" id="92902"/>
    <lineage>
        <taxon>Eukaryota</taxon>
        <taxon>Fungi</taxon>
        <taxon>Dikarya</taxon>
        <taxon>Ascomycota</taxon>
        <taxon>Pezizomycotina</taxon>
        <taxon>Sordariomycetes</taxon>
        <taxon>Sordariomycetidae</taxon>
        <taxon>Sordariales</taxon>
        <taxon>Lasiosphaeriaceae</taxon>
        <taxon>Lasiosphaeria</taxon>
    </lineage>
</organism>
<dbReference type="Proteomes" id="UP001287356">
    <property type="component" value="Unassembled WGS sequence"/>
</dbReference>
<evidence type="ECO:0000313" key="1">
    <source>
        <dbReference type="EMBL" id="KAK3364931.1"/>
    </source>
</evidence>
<dbReference type="AlphaFoldDB" id="A0AAE0MZ52"/>